<dbReference type="SMART" id="SM00421">
    <property type="entry name" value="HTH_LUXR"/>
    <property type="match status" value="1"/>
</dbReference>
<dbReference type="GO" id="GO:0000160">
    <property type="term" value="P:phosphorelay signal transduction system"/>
    <property type="evidence" value="ECO:0007669"/>
    <property type="project" value="InterPro"/>
</dbReference>
<dbReference type="InterPro" id="IPR058245">
    <property type="entry name" value="NreC/VraR/RcsB-like_REC"/>
</dbReference>
<dbReference type="SMART" id="SM00448">
    <property type="entry name" value="REC"/>
    <property type="match status" value="1"/>
</dbReference>
<evidence type="ECO:0000313" key="6">
    <source>
        <dbReference type="EMBL" id="PWV64881.1"/>
    </source>
</evidence>
<dbReference type="Pfam" id="PF00072">
    <property type="entry name" value="Response_reg"/>
    <property type="match status" value="1"/>
</dbReference>
<organism evidence="6 7">
    <name type="scientific">Plasticicumulans acidivorans</name>
    <dbReference type="NCBI Taxonomy" id="886464"/>
    <lineage>
        <taxon>Bacteria</taxon>
        <taxon>Pseudomonadati</taxon>
        <taxon>Pseudomonadota</taxon>
        <taxon>Gammaproteobacteria</taxon>
        <taxon>Candidatus Competibacteraceae</taxon>
        <taxon>Plasticicumulans</taxon>
    </lineage>
</organism>
<dbReference type="PROSITE" id="PS50043">
    <property type="entry name" value="HTH_LUXR_2"/>
    <property type="match status" value="1"/>
</dbReference>
<name>A0A317MZQ6_9GAMM</name>
<dbReference type="EMBL" id="QGTJ01000002">
    <property type="protein sequence ID" value="PWV64881.1"/>
    <property type="molecule type" value="Genomic_DNA"/>
</dbReference>
<dbReference type="PANTHER" id="PTHR43214:SF43">
    <property type="entry name" value="TWO-COMPONENT RESPONSE REGULATOR"/>
    <property type="match status" value="1"/>
</dbReference>
<evidence type="ECO:0000259" key="4">
    <source>
        <dbReference type="PROSITE" id="PS50043"/>
    </source>
</evidence>
<dbReference type="OrthoDB" id="9796655at2"/>
<keyword evidence="1 3" id="KW-0597">Phosphoprotein</keyword>
<dbReference type="Pfam" id="PF00196">
    <property type="entry name" value="GerE"/>
    <property type="match status" value="1"/>
</dbReference>
<evidence type="ECO:0000256" key="1">
    <source>
        <dbReference type="ARBA" id="ARBA00022553"/>
    </source>
</evidence>
<dbReference type="InterPro" id="IPR016032">
    <property type="entry name" value="Sig_transdc_resp-reg_C-effctor"/>
</dbReference>
<dbReference type="PRINTS" id="PR00038">
    <property type="entry name" value="HTHLUXR"/>
</dbReference>
<evidence type="ECO:0000256" key="2">
    <source>
        <dbReference type="ARBA" id="ARBA00023125"/>
    </source>
</evidence>
<feature type="modified residue" description="4-aspartylphosphate" evidence="3">
    <location>
        <position position="66"/>
    </location>
</feature>
<evidence type="ECO:0000256" key="3">
    <source>
        <dbReference type="PROSITE-ProRule" id="PRU00169"/>
    </source>
</evidence>
<dbReference type="Proteomes" id="UP000246569">
    <property type="component" value="Unassembled WGS sequence"/>
</dbReference>
<keyword evidence="2" id="KW-0238">DNA-binding</keyword>
<protein>
    <submittedName>
        <fullName evidence="6">LuxR family two component transcriptional regulator</fullName>
    </submittedName>
</protein>
<dbReference type="SUPFAM" id="SSF46894">
    <property type="entry name" value="C-terminal effector domain of the bipartite response regulators"/>
    <property type="match status" value="1"/>
</dbReference>
<evidence type="ECO:0000259" key="5">
    <source>
        <dbReference type="PROSITE" id="PS50110"/>
    </source>
</evidence>
<dbReference type="AlphaFoldDB" id="A0A317MZQ6"/>
<dbReference type="InterPro" id="IPR001789">
    <property type="entry name" value="Sig_transdc_resp-reg_receiver"/>
</dbReference>
<dbReference type="CDD" id="cd06170">
    <property type="entry name" value="LuxR_C_like"/>
    <property type="match status" value="1"/>
</dbReference>
<dbReference type="GO" id="GO:0006355">
    <property type="term" value="P:regulation of DNA-templated transcription"/>
    <property type="evidence" value="ECO:0007669"/>
    <property type="project" value="InterPro"/>
</dbReference>
<evidence type="ECO:0000313" key="7">
    <source>
        <dbReference type="Proteomes" id="UP000246569"/>
    </source>
</evidence>
<dbReference type="GO" id="GO:0003677">
    <property type="term" value="F:DNA binding"/>
    <property type="evidence" value="ECO:0007669"/>
    <property type="project" value="UniProtKB-KW"/>
</dbReference>
<feature type="domain" description="HTH luxR-type" evidence="4">
    <location>
        <begin position="153"/>
        <end position="218"/>
    </location>
</feature>
<reference evidence="6 7" key="1">
    <citation type="submission" date="2018-05" db="EMBL/GenBank/DDBJ databases">
        <title>Genomic Encyclopedia of Type Strains, Phase IV (KMG-IV): sequencing the most valuable type-strain genomes for metagenomic binning, comparative biology and taxonomic classification.</title>
        <authorList>
            <person name="Goeker M."/>
        </authorList>
    </citation>
    <scope>NUCLEOTIDE SEQUENCE [LARGE SCALE GENOMIC DNA]</scope>
    <source>
        <strain evidence="6 7">DSM 23606</strain>
    </source>
</reference>
<gene>
    <name evidence="6" type="ORF">C7443_102535</name>
</gene>
<dbReference type="CDD" id="cd17535">
    <property type="entry name" value="REC_NarL-like"/>
    <property type="match status" value="1"/>
</dbReference>
<dbReference type="InterPro" id="IPR039420">
    <property type="entry name" value="WalR-like"/>
</dbReference>
<dbReference type="RefSeq" id="WP_110017502.1">
    <property type="nucleotide sequence ID" value="NZ_QGTJ01000002.1"/>
</dbReference>
<dbReference type="PANTHER" id="PTHR43214">
    <property type="entry name" value="TWO-COMPONENT RESPONSE REGULATOR"/>
    <property type="match status" value="1"/>
</dbReference>
<comment type="caution">
    <text evidence="6">The sequence shown here is derived from an EMBL/GenBank/DDBJ whole genome shotgun (WGS) entry which is preliminary data.</text>
</comment>
<dbReference type="Gene3D" id="3.40.50.2300">
    <property type="match status" value="1"/>
</dbReference>
<accession>A0A317MZQ6</accession>
<sequence>MRQAVLAPLPSRAPRVLLIDDHAVVRAGIRRLLEACGAARVCVEADSGERGYALFVEQPCELVILDLNMGGRGGLETLRRLLQRDARVRVLVFSMHDEPAFATQALEAGALGYVTKAAPSEELVEAVAAVSAGRRYLSADIARRLALAAHDAADSPLEALSPREFEIFRLLADGLTPHAIAQRLSLSAKTVANYGSLIRAKLGVASSAELARLAIRLGVAAV</sequence>
<dbReference type="PROSITE" id="PS50110">
    <property type="entry name" value="RESPONSE_REGULATORY"/>
    <property type="match status" value="1"/>
</dbReference>
<feature type="domain" description="Response regulatory" evidence="5">
    <location>
        <begin position="15"/>
        <end position="131"/>
    </location>
</feature>
<proteinExistence type="predicted"/>
<keyword evidence="7" id="KW-1185">Reference proteome</keyword>
<dbReference type="InterPro" id="IPR000792">
    <property type="entry name" value="Tscrpt_reg_LuxR_C"/>
</dbReference>
<dbReference type="SUPFAM" id="SSF52172">
    <property type="entry name" value="CheY-like"/>
    <property type="match status" value="1"/>
</dbReference>
<dbReference type="InterPro" id="IPR011006">
    <property type="entry name" value="CheY-like_superfamily"/>
</dbReference>